<comment type="caution">
    <text evidence="1">The sequence shown here is derived from an EMBL/GenBank/DDBJ whole genome shotgun (WGS) entry which is preliminary data.</text>
</comment>
<sequence>MDSLTQQRAGKWIIFPLNCRPSEPHQSEHFFTEFQRGMIESILHCRESNLLLSHEFFQRKYVKELLRFSASASTLGKSSIDKWIDLNIQDIRDHNVGVIIDIHPKQRLVRNLRLPKSMQFDSPSLLLRVSAQSLLDSRRFIKNLRLSIDLIKKPSEFLKLRRDVQGISALAFGISGSKFESWQWYGGL</sequence>
<protein>
    <recommendedName>
        <fullName evidence="3">Maturase K</fullName>
    </recommendedName>
</protein>
<dbReference type="EMBL" id="BPLR01001078">
    <property type="protein sequence ID" value="GIY99698.1"/>
    <property type="molecule type" value="Genomic_DNA"/>
</dbReference>
<organism evidence="1 2">
    <name type="scientific">Caerostris extrusa</name>
    <name type="common">Bark spider</name>
    <name type="synonym">Caerostris bankana</name>
    <dbReference type="NCBI Taxonomy" id="172846"/>
    <lineage>
        <taxon>Eukaryota</taxon>
        <taxon>Metazoa</taxon>
        <taxon>Ecdysozoa</taxon>
        <taxon>Arthropoda</taxon>
        <taxon>Chelicerata</taxon>
        <taxon>Arachnida</taxon>
        <taxon>Araneae</taxon>
        <taxon>Araneomorphae</taxon>
        <taxon>Entelegynae</taxon>
        <taxon>Araneoidea</taxon>
        <taxon>Araneidae</taxon>
        <taxon>Caerostris</taxon>
    </lineage>
</organism>
<evidence type="ECO:0008006" key="3">
    <source>
        <dbReference type="Google" id="ProtNLM"/>
    </source>
</evidence>
<name>A0AAV4XZH2_CAEEX</name>
<proteinExistence type="predicted"/>
<gene>
    <name evidence="1" type="ORF">CEXT_779441</name>
</gene>
<accession>A0AAV4XZH2</accession>
<dbReference type="AlphaFoldDB" id="A0AAV4XZH2"/>
<dbReference type="Proteomes" id="UP001054945">
    <property type="component" value="Unassembled WGS sequence"/>
</dbReference>
<evidence type="ECO:0000313" key="2">
    <source>
        <dbReference type="Proteomes" id="UP001054945"/>
    </source>
</evidence>
<evidence type="ECO:0000313" key="1">
    <source>
        <dbReference type="EMBL" id="GIY99698.1"/>
    </source>
</evidence>
<reference evidence="1 2" key="1">
    <citation type="submission" date="2021-06" db="EMBL/GenBank/DDBJ databases">
        <title>Caerostris extrusa draft genome.</title>
        <authorList>
            <person name="Kono N."/>
            <person name="Arakawa K."/>
        </authorList>
    </citation>
    <scope>NUCLEOTIDE SEQUENCE [LARGE SCALE GENOMIC DNA]</scope>
</reference>
<keyword evidence="2" id="KW-1185">Reference proteome</keyword>